<evidence type="ECO:0000313" key="1">
    <source>
        <dbReference type="EMBL" id="KAK2093363.1"/>
    </source>
</evidence>
<comment type="caution">
    <text evidence="1">The sequence shown here is derived from an EMBL/GenBank/DDBJ whole genome shotgun (WGS) entry which is preliminary data.</text>
</comment>
<sequence>MLWYSRDVKDADRPCEKLRLFGMSGSEGYEGFIMNSSERSPGTLWQGEWHALFYMGGSVGTLELELGAPAGKEGKVT</sequence>
<accession>A0ABQ9U8K1</accession>
<dbReference type="Proteomes" id="UP001266305">
    <property type="component" value="Unassembled WGS sequence"/>
</dbReference>
<dbReference type="EMBL" id="JASSZA010000015">
    <property type="protein sequence ID" value="KAK2093363.1"/>
    <property type="molecule type" value="Genomic_DNA"/>
</dbReference>
<organism evidence="1 2">
    <name type="scientific">Saguinus oedipus</name>
    <name type="common">Cotton-top tamarin</name>
    <name type="synonym">Oedipomidas oedipus</name>
    <dbReference type="NCBI Taxonomy" id="9490"/>
    <lineage>
        <taxon>Eukaryota</taxon>
        <taxon>Metazoa</taxon>
        <taxon>Chordata</taxon>
        <taxon>Craniata</taxon>
        <taxon>Vertebrata</taxon>
        <taxon>Euteleostomi</taxon>
        <taxon>Mammalia</taxon>
        <taxon>Eutheria</taxon>
        <taxon>Euarchontoglires</taxon>
        <taxon>Primates</taxon>
        <taxon>Haplorrhini</taxon>
        <taxon>Platyrrhini</taxon>
        <taxon>Cebidae</taxon>
        <taxon>Callitrichinae</taxon>
        <taxon>Saguinus</taxon>
    </lineage>
</organism>
<gene>
    <name evidence="1" type="ORF">P7K49_029892</name>
</gene>
<evidence type="ECO:0000313" key="2">
    <source>
        <dbReference type="Proteomes" id="UP001266305"/>
    </source>
</evidence>
<protein>
    <submittedName>
        <fullName evidence="1">Uncharacterized protein</fullName>
    </submittedName>
</protein>
<proteinExistence type="predicted"/>
<reference evidence="1 2" key="1">
    <citation type="submission" date="2023-05" db="EMBL/GenBank/DDBJ databases">
        <title>B98-5 Cell Line De Novo Hybrid Assembly: An Optical Mapping Approach.</title>
        <authorList>
            <person name="Kananen K."/>
            <person name="Auerbach J.A."/>
            <person name="Kautto E."/>
            <person name="Blachly J.S."/>
        </authorList>
    </citation>
    <scope>NUCLEOTIDE SEQUENCE [LARGE SCALE GENOMIC DNA]</scope>
    <source>
        <strain evidence="1">B95-8</strain>
        <tissue evidence="1">Cell line</tissue>
    </source>
</reference>
<name>A0ABQ9U8K1_SAGOE</name>
<keyword evidence="2" id="KW-1185">Reference proteome</keyword>